<organism evidence="7 8">
    <name type="scientific">Aquicoccus porphyridii</name>
    <dbReference type="NCBI Taxonomy" id="1852029"/>
    <lineage>
        <taxon>Bacteria</taxon>
        <taxon>Pseudomonadati</taxon>
        <taxon>Pseudomonadota</taxon>
        <taxon>Alphaproteobacteria</taxon>
        <taxon>Rhodobacterales</taxon>
        <taxon>Paracoccaceae</taxon>
        <taxon>Aquicoccus</taxon>
    </lineage>
</organism>
<dbReference type="Pfam" id="PF00850">
    <property type="entry name" value="Hist_deacetyl"/>
    <property type="match status" value="1"/>
</dbReference>
<keyword evidence="8" id="KW-1185">Reference proteome</keyword>
<dbReference type="GO" id="GO:0016787">
    <property type="term" value="F:hydrolase activity"/>
    <property type="evidence" value="ECO:0007669"/>
    <property type="project" value="UniProtKB-KW"/>
</dbReference>
<dbReference type="PANTHER" id="PTHR10625">
    <property type="entry name" value="HISTONE DEACETYLASE HDAC1-RELATED"/>
    <property type="match status" value="1"/>
</dbReference>
<keyword evidence="4" id="KW-0378">Hydrolase</keyword>
<dbReference type="PANTHER" id="PTHR10625:SF17">
    <property type="entry name" value="HISTONE DEACETYLASE 8"/>
    <property type="match status" value="1"/>
</dbReference>
<reference evidence="7 8" key="1">
    <citation type="submission" date="2019-07" db="EMBL/GenBank/DDBJ databases">
        <title>Aquicoccus porphyridii gen. nov., sp. nov., isolated from a small marine red alga, Porphyridium marinum.</title>
        <authorList>
            <person name="Liu L."/>
        </authorList>
    </citation>
    <scope>NUCLEOTIDE SEQUENCE [LARGE SCALE GENOMIC DNA]</scope>
    <source>
        <strain evidence="7 8">L1 8-17</strain>
    </source>
</reference>
<evidence type="ECO:0000259" key="6">
    <source>
        <dbReference type="Pfam" id="PF00850"/>
    </source>
</evidence>
<dbReference type="PRINTS" id="PR01270">
    <property type="entry name" value="HDASUPER"/>
</dbReference>
<comment type="similarity">
    <text evidence="2">Belongs to the histone deacetylase family.</text>
</comment>
<evidence type="ECO:0000256" key="5">
    <source>
        <dbReference type="ARBA" id="ARBA00022833"/>
    </source>
</evidence>
<keyword evidence="5" id="KW-0862">Zinc</keyword>
<protein>
    <submittedName>
        <fullName evidence="7">Histone deacetylase family protein</fullName>
    </submittedName>
</protein>
<keyword evidence="3" id="KW-0479">Metal-binding</keyword>
<dbReference type="SUPFAM" id="SSF52768">
    <property type="entry name" value="Arginase/deacetylase"/>
    <property type="match status" value="1"/>
</dbReference>
<dbReference type="InterPro" id="IPR000286">
    <property type="entry name" value="HDACs"/>
</dbReference>
<dbReference type="Proteomes" id="UP000325291">
    <property type="component" value="Unassembled WGS sequence"/>
</dbReference>
<evidence type="ECO:0000256" key="2">
    <source>
        <dbReference type="ARBA" id="ARBA00005947"/>
    </source>
</evidence>
<evidence type="ECO:0000256" key="1">
    <source>
        <dbReference type="ARBA" id="ARBA00001947"/>
    </source>
</evidence>
<dbReference type="InterPro" id="IPR023801">
    <property type="entry name" value="His_deacetylse_dom"/>
</dbReference>
<dbReference type="RefSeq" id="WP_111366316.1">
    <property type="nucleotide sequence ID" value="NZ_VINQ01000005.1"/>
</dbReference>
<evidence type="ECO:0000313" key="8">
    <source>
        <dbReference type="Proteomes" id="UP000325291"/>
    </source>
</evidence>
<evidence type="ECO:0000256" key="4">
    <source>
        <dbReference type="ARBA" id="ARBA00022801"/>
    </source>
</evidence>
<comment type="cofactor">
    <cofactor evidence="1">
        <name>Zn(2+)</name>
        <dbReference type="ChEBI" id="CHEBI:29105"/>
    </cofactor>
</comment>
<accession>A0A5A9ZG25</accession>
<evidence type="ECO:0000256" key="3">
    <source>
        <dbReference type="ARBA" id="ARBA00022723"/>
    </source>
</evidence>
<name>A0A5A9ZG25_9RHOB</name>
<evidence type="ECO:0000313" key="7">
    <source>
        <dbReference type="EMBL" id="KAA0916227.1"/>
    </source>
</evidence>
<feature type="domain" description="Histone deacetylase" evidence="6">
    <location>
        <begin position="28"/>
        <end position="336"/>
    </location>
</feature>
<gene>
    <name evidence="7" type="ORF">FLO80_08890</name>
</gene>
<dbReference type="GO" id="GO:0004407">
    <property type="term" value="F:histone deacetylase activity"/>
    <property type="evidence" value="ECO:0007669"/>
    <property type="project" value="TreeGrafter"/>
</dbReference>
<dbReference type="InterPro" id="IPR023696">
    <property type="entry name" value="Ureohydrolase_dom_sf"/>
</dbReference>
<sequence>MKTVFSETHTLRDAKTELYGGELVYPFERPSRMTYILDRLKAVDPGPILPPGDHGLAPILRIHDAGLVDFLQTAWDEWQAEGYEGEAIATCWPARRMTQRRPDHIDGKLGYYALATETSLTPGTWDAAYGSAQVALTAADLIRAGERSAFALCRPPGHHAAFDMYGGYCFLNNAAIAAQRFLDNGAARVAILDVDFHHGNGTQDIFYDRSDVLFLSLHGEPENAFPHFLGYADETGTGAGEGFTVNHPMPPGTPFSEWRRSLDAALDRIAQYAPDHLIVSLGVDTFETDPISFFKLKSPDFTTYGGDIARLGLPTLFVMEGGYDIAEIGLNTVNVIEGFLGAA</sequence>
<dbReference type="AlphaFoldDB" id="A0A5A9ZG25"/>
<dbReference type="EMBL" id="VINQ01000005">
    <property type="protein sequence ID" value="KAA0916227.1"/>
    <property type="molecule type" value="Genomic_DNA"/>
</dbReference>
<comment type="caution">
    <text evidence="7">The sequence shown here is derived from an EMBL/GenBank/DDBJ whole genome shotgun (WGS) entry which is preliminary data.</text>
</comment>
<dbReference type="GO" id="GO:0040029">
    <property type="term" value="P:epigenetic regulation of gene expression"/>
    <property type="evidence" value="ECO:0007669"/>
    <property type="project" value="TreeGrafter"/>
</dbReference>
<dbReference type="GO" id="GO:0046872">
    <property type="term" value="F:metal ion binding"/>
    <property type="evidence" value="ECO:0007669"/>
    <property type="project" value="UniProtKB-KW"/>
</dbReference>
<proteinExistence type="inferred from homology"/>
<dbReference type="Gene3D" id="3.40.800.20">
    <property type="entry name" value="Histone deacetylase domain"/>
    <property type="match status" value="1"/>
</dbReference>
<dbReference type="InterPro" id="IPR037138">
    <property type="entry name" value="His_deacetylse_dom_sf"/>
</dbReference>
<dbReference type="CDD" id="cd10001">
    <property type="entry name" value="HDAC_classII_APAH"/>
    <property type="match status" value="1"/>
</dbReference>